<dbReference type="AlphaFoldDB" id="A0A6A7C041"/>
<evidence type="ECO:0000313" key="10">
    <source>
        <dbReference type="EMBL" id="KAF2860587.1"/>
    </source>
</evidence>
<comment type="similarity">
    <text evidence="2 7">Belongs to the major facilitator superfamily. Sugar transporter (TC 2.A.1.1) family.</text>
</comment>
<dbReference type="InterPro" id="IPR036259">
    <property type="entry name" value="MFS_trans_sf"/>
</dbReference>
<dbReference type="PRINTS" id="PR00171">
    <property type="entry name" value="SUGRTRNSPORT"/>
</dbReference>
<evidence type="ECO:0000259" key="9">
    <source>
        <dbReference type="PROSITE" id="PS50850"/>
    </source>
</evidence>
<keyword evidence="3 7" id="KW-0813">Transport</keyword>
<reference evidence="10" key="1">
    <citation type="journal article" date="2020" name="Stud. Mycol.">
        <title>101 Dothideomycetes genomes: a test case for predicting lifestyles and emergence of pathogens.</title>
        <authorList>
            <person name="Haridas S."/>
            <person name="Albert R."/>
            <person name="Binder M."/>
            <person name="Bloem J."/>
            <person name="Labutti K."/>
            <person name="Salamov A."/>
            <person name="Andreopoulos B."/>
            <person name="Baker S."/>
            <person name="Barry K."/>
            <person name="Bills G."/>
            <person name="Bluhm B."/>
            <person name="Cannon C."/>
            <person name="Castanera R."/>
            <person name="Culley D."/>
            <person name="Daum C."/>
            <person name="Ezra D."/>
            <person name="Gonzalez J."/>
            <person name="Henrissat B."/>
            <person name="Kuo A."/>
            <person name="Liang C."/>
            <person name="Lipzen A."/>
            <person name="Lutzoni F."/>
            <person name="Magnuson J."/>
            <person name="Mondo S."/>
            <person name="Nolan M."/>
            <person name="Ohm R."/>
            <person name="Pangilinan J."/>
            <person name="Park H.-J."/>
            <person name="Ramirez L."/>
            <person name="Alfaro M."/>
            <person name="Sun H."/>
            <person name="Tritt A."/>
            <person name="Yoshinaga Y."/>
            <person name="Zwiers L.-H."/>
            <person name="Turgeon B."/>
            <person name="Goodwin S."/>
            <person name="Spatafora J."/>
            <person name="Crous P."/>
            <person name="Grigoriev I."/>
        </authorList>
    </citation>
    <scope>NUCLEOTIDE SEQUENCE</scope>
    <source>
        <strain evidence="10">CBS 480.64</strain>
    </source>
</reference>
<dbReference type="InterPro" id="IPR005829">
    <property type="entry name" value="Sugar_transporter_CS"/>
</dbReference>
<feature type="domain" description="Major facilitator superfamily (MFS) profile" evidence="9">
    <location>
        <begin position="1"/>
        <end position="461"/>
    </location>
</feature>
<evidence type="ECO:0000256" key="5">
    <source>
        <dbReference type="ARBA" id="ARBA00022989"/>
    </source>
</evidence>
<evidence type="ECO:0000256" key="2">
    <source>
        <dbReference type="ARBA" id="ARBA00010992"/>
    </source>
</evidence>
<dbReference type="InterPro" id="IPR003663">
    <property type="entry name" value="Sugar/inositol_transpt"/>
</dbReference>
<dbReference type="Proteomes" id="UP000799421">
    <property type="component" value="Unassembled WGS sequence"/>
</dbReference>
<feature type="transmembrane region" description="Helical" evidence="8">
    <location>
        <begin position="45"/>
        <end position="64"/>
    </location>
</feature>
<feature type="transmembrane region" description="Helical" evidence="8">
    <location>
        <begin position="100"/>
        <end position="122"/>
    </location>
</feature>
<feature type="transmembrane region" description="Helical" evidence="8">
    <location>
        <begin position="330"/>
        <end position="350"/>
    </location>
</feature>
<dbReference type="FunFam" id="1.20.1250.20:FF:000313">
    <property type="entry name" value="MFS quinate transporter"/>
    <property type="match status" value="1"/>
</dbReference>
<evidence type="ECO:0000256" key="8">
    <source>
        <dbReference type="SAM" id="Phobius"/>
    </source>
</evidence>
<feature type="transmembrane region" description="Helical" evidence="8">
    <location>
        <begin position="371"/>
        <end position="394"/>
    </location>
</feature>
<keyword evidence="4 8" id="KW-0812">Transmembrane</keyword>
<dbReference type="PROSITE" id="PS00217">
    <property type="entry name" value="SUGAR_TRANSPORT_2"/>
    <property type="match status" value="1"/>
</dbReference>
<evidence type="ECO:0000256" key="7">
    <source>
        <dbReference type="RuleBase" id="RU003346"/>
    </source>
</evidence>
<organism evidence="10 11">
    <name type="scientific">Piedraia hortae CBS 480.64</name>
    <dbReference type="NCBI Taxonomy" id="1314780"/>
    <lineage>
        <taxon>Eukaryota</taxon>
        <taxon>Fungi</taxon>
        <taxon>Dikarya</taxon>
        <taxon>Ascomycota</taxon>
        <taxon>Pezizomycotina</taxon>
        <taxon>Dothideomycetes</taxon>
        <taxon>Dothideomycetidae</taxon>
        <taxon>Capnodiales</taxon>
        <taxon>Piedraiaceae</taxon>
        <taxon>Piedraia</taxon>
    </lineage>
</organism>
<feature type="transmembrane region" description="Helical" evidence="8">
    <location>
        <begin position="129"/>
        <end position="152"/>
    </location>
</feature>
<feature type="transmembrane region" description="Helical" evidence="8">
    <location>
        <begin position="76"/>
        <end position="94"/>
    </location>
</feature>
<dbReference type="SUPFAM" id="SSF103473">
    <property type="entry name" value="MFS general substrate transporter"/>
    <property type="match status" value="1"/>
</dbReference>
<feature type="transmembrane region" description="Helical" evidence="8">
    <location>
        <begin position="172"/>
        <end position="189"/>
    </location>
</feature>
<dbReference type="Pfam" id="PF00083">
    <property type="entry name" value="Sugar_tr"/>
    <property type="match status" value="1"/>
</dbReference>
<dbReference type="EMBL" id="MU005980">
    <property type="protein sequence ID" value="KAF2860587.1"/>
    <property type="molecule type" value="Genomic_DNA"/>
</dbReference>
<proteinExistence type="inferred from homology"/>
<keyword evidence="11" id="KW-1185">Reference proteome</keyword>
<dbReference type="OrthoDB" id="5296287at2759"/>
<dbReference type="PROSITE" id="PS50850">
    <property type="entry name" value="MFS"/>
    <property type="match status" value="1"/>
</dbReference>
<feature type="transmembrane region" description="Helical" evidence="8">
    <location>
        <begin position="439"/>
        <end position="457"/>
    </location>
</feature>
<dbReference type="InterPro" id="IPR005828">
    <property type="entry name" value="MFS_sugar_transport-like"/>
</dbReference>
<evidence type="ECO:0000256" key="1">
    <source>
        <dbReference type="ARBA" id="ARBA00004141"/>
    </source>
</evidence>
<keyword evidence="5 8" id="KW-1133">Transmembrane helix</keyword>
<dbReference type="GO" id="GO:0005351">
    <property type="term" value="F:carbohydrate:proton symporter activity"/>
    <property type="evidence" value="ECO:0007669"/>
    <property type="project" value="TreeGrafter"/>
</dbReference>
<gene>
    <name evidence="10" type="ORF">K470DRAFT_257822</name>
</gene>
<dbReference type="PANTHER" id="PTHR48022:SF8">
    <property type="entry name" value="MAJOR FACILITATOR SUPERFAMILY (MFS) PROFILE DOMAIN-CONTAINING PROTEIN-RELATED"/>
    <property type="match status" value="1"/>
</dbReference>
<protein>
    <submittedName>
        <fullName evidence="10">General substrate transporter</fullName>
    </submittedName>
</protein>
<dbReference type="NCBIfam" id="TIGR00879">
    <property type="entry name" value="SP"/>
    <property type="match status" value="1"/>
</dbReference>
<dbReference type="PANTHER" id="PTHR48022">
    <property type="entry name" value="PLASTIDIC GLUCOSE TRANSPORTER 4"/>
    <property type="match status" value="1"/>
</dbReference>
<dbReference type="InterPro" id="IPR050360">
    <property type="entry name" value="MFS_Sugar_Transporters"/>
</dbReference>
<evidence type="ECO:0000256" key="3">
    <source>
        <dbReference type="ARBA" id="ARBA00022448"/>
    </source>
</evidence>
<sequence>MGAARGLDEGLIGTSASQPSFKRLFGLDEAGGLSKHQQADRLGNITSMVQMGSIAGALIGFATTDKLGRLWATRQLCVWWVVGIIIFVCAGIKGNLGMVYAGRFIAGVGIGQTTVVGPTYLAEVAPKSIRGLCVCLFSGSVYFGIILGYFASWGSSIHISPKISLQWVIPNLMHFYFAVIIVCLSFMAVESPRWLIKVGKHDKAAKSLSKLRNLPEDHWYIQNELAEIHAQLEREQEATRGSSWLGPIRELITIPANRYRLMLSVMSQLLGQWSGASSITIYAPEYFAMMGVKGQRQKLFGTAILGVVKFVSSMLCAFILIDWIGRKRSLLTGIMLQFITMLYMALFLTINPAADEKGSHETGSQRRAAEGAIVMIYFSGFGWALGWNSIQYLLNSEIYPLRLRAIGGSFAMTFHFLNQYGNSKAVPDMFIALTDGGTMWFFAAVTAIGFFWVWFFLPELAGVSLEAVDAAFNLSWTRIGRNGKQYAQAFDQERLGQTLDQKEKSEMIERL</sequence>
<dbReference type="InterPro" id="IPR020846">
    <property type="entry name" value="MFS_dom"/>
</dbReference>
<feature type="transmembrane region" description="Helical" evidence="8">
    <location>
        <begin position="299"/>
        <end position="324"/>
    </location>
</feature>
<accession>A0A6A7C041</accession>
<dbReference type="GO" id="GO:0016020">
    <property type="term" value="C:membrane"/>
    <property type="evidence" value="ECO:0007669"/>
    <property type="project" value="UniProtKB-SubCell"/>
</dbReference>
<evidence type="ECO:0000256" key="4">
    <source>
        <dbReference type="ARBA" id="ARBA00022692"/>
    </source>
</evidence>
<evidence type="ECO:0000256" key="6">
    <source>
        <dbReference type="ARBA" id="ARBA00023136"/>
    </source>
</evidence>
<dbReference type="Gene3D" id="1.20.1250.20">
    <property type="entry name" value="MFS general substrate transporter like domains"/>
    <property type="match status" value="1"/>
</dbReference>
<name>A0A6A7C041_9PEZI</name>
<comment type="subcellular location">
    <subcellularLocation>
        <location evidence="1">Membrane</location>
        <topology evidence="1">Multi-pass membrane protein</topology>
    </subcellularLocation>
</comment>
<keyword evidence="6 8" id="KW-0472">Membrane</keyword>
<dbReference type="PROSITE" id="PS00216">
    <property type="entry name" value="SUGAR_TRANSPORT_1"/>
    <property type="match status" value="1"/>
</dbReference>
<evidence type="ECO:0000313" key="11">
    <source>
        <dbReference type="Proteomes" id="UP000799421"/>
    </source>
</evidence>